<dbReference type="EMBL" id="SMYL01000001">
    <property type="protein sequence ID" value="TDK68358.1"/>
    <property type="molecule type" value="Genomic_DNA"/>
</dbReference>
<dbReference type="RefSeq" id="WP_133324944.1">
    <property type="nucleotide sequence ID" value="NZ_SMYL01000001.1"/>
</dbReference>
<name>A0A4R5W5M7_9BURK</name>
<dbReference type="Proteomes" id="UP000294829">
    <property type="component" value="Unassembled WGS sequence"/>
</dbReference>
<gene>
    <name evidence="1" type="ORF">E2I14_02110</name>
</gene>
<sequence>MEPLKPSPQDRFLWQELIEELRRSRDICVELSELLQDRLFELNNSYKVMAEKQTTELLDKITK</sequence>
<organism evidence="1 2">
    <name type="scientific">Sapientia aquatica</name>
    <dbReference type="NCBI Taxonomy" id="1549640"/>
    <lineage>
        <taxon>Bacteria</taxon>
        <taxon>Pseudomonadati</taxon>
        <taxon>Pseudomonadota</taxon>
        <taxon>Betaproteobacteria</taxon>
        <taxon>Burkholderiales</taxon>
        <taxon>Oxalobacteraceae</taxon>
        <taxon>Sapientia</taxon>
    </lineage>
</organism>
<keyword evidence="2" id="KW-1185">Reference proteome</keyword>
<proteinExistence type="predicted"/>
<dbReference type="AlphaFoldDB" id="A0A4R5W5M7"/>
<protein>
    <submittedName>
        <fullName evidence="1">Uncharacterized protein</fullName>
    </submittedName>
</protein>
<reference evidence="1 2" key="1">
    <citation type="submission" date="2019-03" db="EMBL/GenBank/DDBJ databases">
        <title>Sapientia aquatica gen. nov., sp. nov., isolated from a crater lake.</title>
        <authorList>
            <person name="Felfoldi T."/>
            <person name="Szabo A."/>
            <person name="Toth E."/>
            <person name="Schumann P."/>
            <person name="Keki Z."/>
            <person name="Marialigeti K."/>
            <person name="Mathe I."/>
        </authorList>
    </citation>
    <scope>NUCLEOTIDE SEQUENCE [LARGE SCALE GENOMIC DNA]</scope>
    <source>
        <strain evidence="1 2">SA-152</strain>
    </source>
</reference>
<evidence type="ECO:0000313" key="1">
    <source>
        <dbReference type="EMBL" id="TDK68358.1"/>
    </source>
</evidence>
<comment type="caution">
    <text evidence="1">The sequence shown here is derived from an EMBL/GenBank/DDBJ whole genome shotgun (WGS) entry which is preliminary data.</text>
</comment>
<accession>A0A4R5W5M7</accession>
<evidence type="ECO:0000313" key="2">
    <source>
        <dbReference type="Proteomes" id="UP000294829"/>
    </source>
</evidence>